<dbReference type="Pfam" id="PF12802">
    <property type="entry name" value="MarR_2"/>
    <property type="match status" value="1"/>
</dbReference>
<dbReference type="Gene3D" id="1.10.10.10">
    <property type="entry name" value="Winged helix-like DNA-binding domain superfamily/Winged helix DNA-binding domain"/>
    <property type="match status" value="1"/>
</dbReference>
<accession>A0ABP7TE53</accession>
<dbReference type="InterPro" id="IPR036388">
    <property type="entry name" value="WH-like_DNA-bd_sf"/>
</dbReference>
<dbReference type="InterPro" id="IPR036390">
    <property type="entry name" value="WH_DNA-bd_sf"/>
</dbReference>
<dbReference type="PANTHER" id="PTHR33164">
    <property type="entry name" value="TRANSCRIPTIONAL REGULATOR, MARR FAMILY"/>
    <property type="match status" value="1"/>
</dbReference>
<dbReference type="PANTHER" id="PTHR33164:SF43">
    <property type="entry name" value="HTH-TYPE TRANSCRIPTIONAL REPRESSOR YETL"/>
    <property type="match status" value="1"/>
</dbReference>
<evidence type="ECO:0000313" key="3">
    <source>
        <dbReference type="Proteomes" id="UP001500456"/>
    </source>
</evidence>
<sequence>MRQFGLTTAQYAVLSVLARRGGLSSAQLARRAFVTPQAMNQIVAQIEAEALITRAPDPANERILRASLTREGERRLTACEAAVDVIKTRILHALDEEAVERLREGLLACSVELHGLMESAGSK</sequence>
<dbReference type="SMART" id="SM00347">
    <property type="entry name" value="HTH_MARR"/>
    <property type="match status" value="1"/>
</dbReference>
<dbReference type="SUPFAM" id="SSF46785">
    <property type="entry name" value="Winged helix' DNA-binding domain"/>
    <property type="match status" value="1"/>
</dbReference>
<gene>
    <name evidence="2" type="ORF">GCM10022232_83070</name>
</gene>
<reference evidence="3" key="1">
    <citation type="journal article" date="2019" name="Int. J. Syst. Evol. Microbiol.">
        <title>The Global Catalogue of Microorganisms (GCM) 10K type strain sequencing project: providing services to taxonomists for standard genome sequencing and annotation.</title>
        <authorList>
            <consortium name="The Broad Institute Genomics Platform"/>
            <consortium name="The Broad Institute Genome Sequencing Center for Infectious Disease"/>
            <person name="Wu L."/>
            <person name="Ma J."/>
        </authorList>
    </citation>
    <scope>NUCLEOTIDE SEQUENCE [LARGE SCALE GENOMIC DNA]</scope>
    <source>
        <strain evidence="3">JCM 16924</strain>
    </source>
</reference>
<dbReference type="EMBL" id="BAAAZX010000037">
    <property type="protein sequence ID" value="GAA4025032.1"/>
    <property type="molecule type" value="Genomic_DNA"/>
</dbReference>
<name>A0ABP7TE53_9ACTN</name>
<feature type="domain" description="HTH marR-type" evidence="1">
    <location>
        <begin position="1"/>
        <end position="111"/>
    </location>
</feature>
<proteinExistence type="predicted"/>
<keyword evidence="3" id="KW-1185">Reference proteome</keyword>
<organism evidence="2 3">
    <name type="scientific">Streptomyces plumbiresistens</name>
    <dbReference type="NCBI Taxonomy" id="511811"/>
    <lineage>
        <taxon>Bacteria</taxon>
        <taxon>Bacillati</taxon>
        <taxon>Actinomycetota</taxon>
        <taxon>Actinomycetes</taxon>
        <taxon>Kitasatosporales</taxon>
        <taxon>Streptomycetaceae</taxon>
        <taxon>Streptomyces</taxon>
    </lineage>
</organism>
<dbReference type="RefSeq" id="WP_345570508.1">
    <property type="nucleotide sequence ID" value="NZ_BAAAZX010000037.1"/>
</dbReference>
<dbReference type="PROSITE" id="PS50995">
    <property type="entry name" value="HTH_MARR_2"/>
    <property type="match status" value="1"/>
</dbReference>
<dbReference type="InterPro" id="IPR000835">
    <property type="entry name" value="HTH_MarR-typ"/>
</dbReference>
<dbReference type="Proteomes" id="UP001500456">
    <property type="component" value="Unassembled WGS sequence"/>
</dbReference>
<protein>
    <recommendedName>
        <fullName evidence="1">HTH marR-type domain-containing protein</fullName>
    </recommendedName>
</protein>
<dbReference type="InterPro" id="IPR039422">
    <property type="entry name" value="MarR/SlyA-like"/>
</dbReference>
<evidence type="ECO:0000313" key="2">
    <source>
        <dbReference type="EMBL" id="GAA4025032.1"/>
    </source>
</evidence>
<comment type="caution">
    <text evidence="2">The sequence shown here is derived from an EMBL/GenBank/DDBJ whole genome shotgun (WGS) entry which is preliminary data.</text>
</comment>
<evidence type="ECO:0000259" key="1">
    <source>
        <dbReference type="PROSITE" id="PS50995"/>
    </source>
</evidence>